<evidence type="ECO:0000256" key="1">
    <source>
        <dbReference type="SAM" id="Phobius"/>
    </source>
</evidence>
<dbReference type="AlphaFoldDB" id="A0A6A6DNE4"/>
<organism evidence="2 3">
    <name type="scientific">Zopfia rhizophila CBS 207.26</name>
    <dbReference type="NCBI Taxonomy" id="1314779"/>
    <lineage>
        <taxon>Eukaryota</taxon>
        <taxon>Fungi</taxon>
        <taxon>Dikarya</taxon>
        <taxon>Ascomycota</taxon>
        <taxon>Pezizomycotina</taxon>
        <taxon>Dothideomycetes</taxon>
        <taxon>Dothideomycetes incertae sedis</taxon>
        <taxon>Zopfiaceae</taxon>
        <taxon>Zopfia</taxon>
    </lineage>
</organism>
<feature type="transmembrane region" description="Helical" evidence="1">
    <location>
        <begin position="189"/>
        <end position="210"/>
    </location>
</feature>
<keyword evidence="1" id="KW-0812">Transmembrane</keyword>
<dbReference type="EMBL" id="ML994667">
    <property type="protein sequence ID" value="KAF2179460.1"/>
    <property type="molecule type" value="Genomic_DNA"/>
</dbReference>
<protein>
    <submittedName>
        <fullName evidence="2">Uncharacterized protein</fullName>
    </submittedName>
</protein>
<gene>
    <name evidence="2" type="ORF">K469DRAFT_445033</name>
</gene>
<sequence>SKKYLELCITSGKFTNTLGEVDVKDGESDGALFRKIRETYKETRKSLLPTGYIFRKPVAAIFVKVSLSVASKPRCSYKAPSIPPKEQVDNGQYEYRPCPIDAPPMTSNWFMHHFDFIDDPRHPEEIWGPRLPKKLGISLAASTELLAQGWGIRIEEGPNWALLSILMFLFILISGIVAGAYAVKTHDNQAAVAIGTWLTTVQAMGMAALFF</sequence>
<evidence type="ECO:0000313" key="3">
    <source>
        <dbReference type="Proteomes" id="UP000800200"/>
    </source>
</evidence>
<accession>A0A6A6DNE4</accession>
<feature type="transmembrane region" description="Helical" evidence="1">
    <location>
        <begin position="160"/>
        <end position="183"/>
    </location>
</feature>
<feature type="non-terminal residue" evidence="2">
    <location>
        <position position="1"/>
    </location>
</feature>
<evidence type="ECO:0000313" key="2">
    <source>
        <dbReference type="EMBL" id="KAF2179460.1"/>
    </source>
</evidence>
<dbReference type="OrthoDB" id="409136at2759"/>
<feature type="non-terminal residue" evidence="2">
    <location>
        <position position="211"/>
    </location>
</feature>
<keyword evidence="1" id="KW-1133">Transmembrane helix</keyword>
<keyword evidence="1" id="KW-0472">Membrane</keyword>
<proteinExistence type="predicted"/>
<name>A0A6A6DNE4_9PEZI</name>
<dbReference type="Proteomes" id="UP000800200">
    <property type="component" value="Unassembled WGS sequence"/>
</dbReference>
<keyword evidence="3" id="KW-1185">Reference proteome</keyword>
<reference evidence="2" key="1">
    <citation type="journal article" date="2020" name="Stud. Mycol.">
        <title>101 Dothideomycetes genomes: a test case for predicting lifestyles and emergence of pathogens.</title>
        <authorList>
            <person name="Haridas S."/>
            <person name="Albert R."/>
            <person name="Binder M."/>
            <person name="Bloem J."/>
            <person name="Labutti K."/>
            <person name="Salamov A."/>
            <person name="Andreopoulos B."/>
            <person name="Baker S."/>
            <person name="Barry K."/>
            <person name="Bills G."/>
            <person name="Bluhm B."/>
            <person name="Cannon C."/>
            <person name="Castanera R."/>
            <person name="Culley D."/>
            <person name="Daum C."/>
            <person name="Ezra D."/>
            <person name="Gonzalez J."/>
            <person name="Henrissat B."/>
            <person name="Kuo A."/>
            <person name="Liang C."/>
            <person name="Lipzen A."/>
            <person name="Lutzoni F."/>
            <person name="Magnuson J."/>
            <person name="Mondo S."/>
            <person name="Nolan M."/>
            <person name="Ohm R."/>
            <person name="Pangilinan J."/>
            <person name="Park H.-J."/>
            <person name="Ramirez L."/>
            <person name="Alfaro M."/>
            <person name="Sun H."/>
            <person name="Tritt A."/>
            <person name="Yoshinaga Y."/>
            <person name="Zwiers L.-H."/>
            <person name="Turgeon B."/>
            <person name="Goodwin S."/>
            <person name="Spatafora J."/>
            <person name="Crous P."/>
            <person name="Grigoriev I."/>
        </authorList>
    </citation>
    <scope>NUCLEOTIDE SEQUENCE</scope>
    <source>
        <strain evidence="2">CBS 207.26</strain>
    </source>
</reference>